<proteinExistence type="predicted"/>
<dbReference type="OrthoDB" id="399623at2"/>
<dbReference type="InterPro" id="IPR012337">
    <property type="entry name" value="RNaseH-like_sf"/>
</dbReference>
<evidence type="ECO:0000313" key="3">
    <source>
        <dbReference type="Proteomes" id="UP000318927"/>
    </source>
</evidence>
<dbReference type="GO" id="GO:0006313">
    <property type="term" value="P:DNA transposition"/>
    <property type="evidence" value="ECO:0007669"/>
    <property type="project" value="InterPro"/>
</dbReference>
<dbReference type="GO" id="GO:0003677">
    <property type="term" value="F:DNA binding"/>
    <property type="evidence" value="ECO:0007669"/>
    <property type="project" value="InterPro"/>
</dbReference>
<name>A0A5B8JXC7_9MOLU</name>
<keyword evidence="3" id="KW-1185">Reference proteome</keyword>
<dbReference type="PANTHER" id="PTHR34614:SF2">
    <property type="entry name" value="TRANSPOSASE IS4-LIKE DOMAIN-CONTAINING PROTEIN"/>
    <property type="match status" value="1"/>
</dbReference>
<dbReference type="Pfam" id="PF01609">
    <property type="entry name" value="DDE_Tnp_1"/>
    <property type="match status" value="1"/>
</dbReference>
<evidence type="ECO:0000313" key="2">
    <source>
        <dbReference type="EMBL" id="QDY86890.1"/>
    </source>
</evidence>
<dbReference type="EMBL" id="CP042295">
    <property type="protein sequence ID" value="QDY86890.1"/>
    <property type="molecule type" value="Genomic_DNA"/>
</dbReference>
<sequence>MKKTNKRNWIISRSKRNKGTYISIGYRKLDSAGYETRFGIGYEEEFDSYQPNSIKIIQEIIREIPLSWTKEKIIEIIDKKIKQKIIKKPEIYERYKGLELIQDMVNYFNIFENCTETKSISVNSIVVQQIYQKITNPISVFATYKESLKHNINSFKKNSFYRSLDYLAINQNQILKNVNKKIIENYKRDISIVWYDSTTSYFETFDRKGYKKPGFSKDGKFKEDQIVIGLATDSNGIPVHYKVFPGNTADSKTFIPFVLDLLKTYEIKNVTIIADKGMSVNKNIRFLEDKKLNYVISYRLKSSSKAFKEYVINDEDYRSENGMLIKSREIISTYKKGRNNGNYRKQIITFSQKRASKDKKDREQLIDNFNKIANKEGKVSFEDMAANKKYRFFKAVENKAYYVLDTEKIEEDQKYDGYYIYETNRFDLEETEIVSLYTKQWQAEENFRVLKGNLSLRPMYLSSWNHIKGYICLSFLSLVMIKFLVYQVNKHTRLSEKDRFTVEKITSIMKDVKEAERYYDGKLIESLEIKNSITEQSWDDFNLIKHIFSEIKK</sequence>
<dbReference type="SUPFAM" id="SSF53098">
    <property type="entry name" value="Ribonuclease H-like"/>
    <property type="match status" value="1"/>
</dbReference>
<reference evidence="2 3" key="1">
    <citation type="journal article" date="2019" name="Microbiol. Resour. Announc.">
        <title>Complete Genome Sequences of Three Mycoplasma anserisalpingitis (Mycoplasma sp. 1220) Strains.</title>
        <authorList>
            <person name="Grozner D."/>
            <person name="Forro B."/>
            <person name="Kovacs A.B."/>
            <person name="Marton S."/>
            <person name="Banyai K."/>
            <person name="Kreizinger Z."/>
            <person name="Sulyok K.M."/>
            <person name="Gyuranecz M."/>
        </authorList>
    </citation>
    <scope>NUCLEOTIDE SEQUENCE [LARGE SCALE GENOMIC DNA]</scope>
    <source>
        <strain evidence="2 3">ATCC:BAA-2147</strain>
    </source>
</reference>
<dbReference type="InterPro" id="IPR002559">
    <property type="entry name" value="Transposase_11"/>
</dbReference>
<dbReference type="PANTHER" id="PTHR34614">
    <property type="match status" value="1"/>
</dbReference>
<dbReference type="RefSeq" id="WP_146368480.1">
    <property type="nucleotide sequence ID" value="NZ_CP042295.1"/>
</dbReference>
<dbReference type="KEGG" id="mans:FRW55_01790"/>
<evidence type="ECO:0000259" key="1">
    <source>
        <dbReference type="Pfam" id="PF01609"/>
    </source>
</evidence>
<organism evidence="2 3">
    <name type="scientific">Mycoplasma anserisalpingitidis</name>
    <dbReference type="NCBI Taxonomy" id="519450"/>
    <lineage>
        <taxon>Bacteria</taxon>
        <taxon>Bacillati</taxon>
        <taxon>Mycoplasmatota</taxon>
        <taxon>Mollicutes</taxon>
        <taxon>Mycoplasmataceae</taxon>
        <taxon>Mycoplasma</taxon>
    </lineage>
</organism>
<dbReference type="AlphaFoldDB" id="A0A5B8JXC7"/>
<dbReference type="NCBIfam" id="NF033559">
    <property type="entry name" value="transpos_IS1634"/>
    <property type="match status" value="1"/>
</dbReference>
<dbReference type="Proteomes" id="UP000318927">
    <property type="component" value="Chromosome"/>
</dbReference>
<feature type="domain" description="Transposase IS4-like" evidence="1">
    <location>
        <begin position="189"/>
        <end position="480"/>
    </location>
</feature>
<accession>A0A5B8JXC7</accession>
<dbReference type="GO" id="GO:0004803">
    <property type="term" value="F:transposase activity"/>
    <property type="evidence" value="ECO:0007669"/>
    <property type="project" value="InterPro"/>
</dbReference>
<gene>
    <name evidence="2" type="ORF">FRW55_01790</name>
</gene>
<dbReference type="InterPro" id="IPR047654">
    <property type="entry name" value="IS1634_transpos"/>
</dbReference>
<protein>
    <submittedName>
        <fullName evidence="2">IS1634 family transposase</fullName>
    </submittedName>
</protein>